<evidence type="ECO:0000313" key="2">
    <source>
        <dbReference type="Proteomes" id="UP000823616"/>
    </source>
</evidence>
<sequence>TALASGALEVSLEIRGAGSGESACPPADIRLAFLTQEDFLPAGKNGKQKLKRRISEYREQSREDDFSAAAHPFFGTSAVLSGGSGRITVRLAVPADGAPAAGFVLAVSAPDETETCVLDASVQQVSSGWLSDTGPGKIVWAGFGEDGGCRVLSFDPGDPPPVSVPDGHALSVLFFPAPVETTGVSAGQLPAVQHRTVFTDGVREFGFRLSPSGGLSVFQPLLLKDFSGTVRPVSGGGYVRGIFTSPAFPEKAPAFPDSALPGSSLLDPVTADPHAMIEWPQSAWRRPDREIFRWDRFPSVLVFDTADYGVQNRYFRRLAFFVEKQGYRGRLLSDRELAGMHAYNAHDYRAESLAEFFSAAAASGFPLLDEELELRGILLRSGILRASADGGFLPGEGAVISMSRSSPLYLRYSFMAHEGFHAVYFTDAGFRETVRRVYAAADPRAVGFLQDYFYRLDTLGYDITDSYLMENEFMGYLMQNRIENTADYFAENLTDRYLRYGGNRELAAYVKQTSAADFTAAAEALSRYTFGRWGILAGRVGLQFWDD</sequence>
<feature type="non-terminal residue" evidence="1">
    <location>
        <position position="1"/>
    </location>
</feature>
<reference evidence="1" key="1">
    <citation type="submission" date="2020-10" db="EMBL/GenBank/DDBJ databases">
        <authorList>
            <person name="Gilroy R."/>
        </authorList>
    </citation>
    <scope>NUCLEOTIDE SEQUENCE</scope>
    <source>
        <strain evidence="1">B3-4054</strain>
    </source>
</reference>
<dbReference type="Proteomes" id="UP000823616">
    <property type="component" value="Unassembled WGS sequence"/>
</dbReference>
<proteinExistence type="predicted"/>
<dbReference type="EMBL" id="JADIMS010000058">
    <property type="protein sequence ID" value="MBO8450186.1"/>
    <property type="molecule type" value="Genomic_DNA"/>
</dbReference>
<evidence type="ECO:0000313" key="1">
    <source>
        <dbReference type="EMBL" id="MBO8450186.1"/>
    </source>
</evidence>
<name>A0A9D9ELA6_9SPIR</name>
<comment type="caution">
    <text evidence="1">The sequence shown here is derived from an EMBL/GenBank/DDBJ whole genome shotgun (WGS) entry which is preliminary data.</text>
</comment>
<organism evidence="1 2">
    <name type="scientific">Candidatus Avitreponema avistercoris</name>
    <dbReference type="NCBI Taxonomy" id="2840705"/>
    <lineage>
        <taxon>Bacteria</taxon>
        <taxon>Pseudomonadati</taxon>
        <taxon>Spirochaetota</taxon>
        <taxon>Spirochaetia</taxon>
        <taxon>Spirochaetales</taxon>
        <taxon>Candidatus Avitreponema</taxon>
    </lineage>
</organism>
<accession>A0A9D9ELA6</accession>
<dbReference type="AlphaFoldDB" id="A0A9D9ELA6"/>
<reference evidence="1" key="2">
    <citation type="journal article" date="2021" name="PeerJ">
        <title>Extensive microbial diversity within the chicken gut microbiome revealed by metagenomics and culture.</title>
        <authorList>
            <person name="Gilroy R."/>
            <person name="Ravi A."/>
            <person name="Getino M."/>
            <person name="Pursley I."/>
            <person name="Horton D.L."/>
            <person name="Alikhan N.F."/>
            <person name="Baker D."/>
            <person name="Gharbi K."/>
            <person name="Hall N."/>
            <person name="Watson M."/>
            <person name="Adriaenssens E.M."/>
            <person name="Foster-Nyarko E."/>
            <person name="Jarju S."/>
            <person name="Secka A."/>
            <person name="Antonio M."/>
            <person name="Oren A."/>
            <person name="Chaudhuri R.R."/>
            <person name="La Ragione R."/>
            <person name="Hildebrand F."/>
            <person name="Pallen M.J."/>
        </authorList>
    </citation>
    <scope>NUCLEOTIDE SEQUENCE</scope>
    <source>
        <strain evidence="1">B3-4054</strain>
    </source>
</reference>
<gene>
    <name evidence="1" type="ORF">IAA96_03670</name>
</gene>
<protein>
    <submittedName>
        <fullName evidence="1">Uncharacterized protein</fullName>
    </submittedName>
</protein>